<name>A0A0G1A8I2_9BACT</name>
<organism evidence="2 3">
    <name type="scientific">Candidatus Magasanikbacteria bacterium GW2011_GWA2_42_32</name>
    <dbReference type="NCBI Taxonomy" id="1619039"/>
    <lineage>
        <taxon>Bacteria</taxon>
        <taxon>Candidatus Magasanikiibacteriota</taxon>
    </lineage>
</organism>
<dbReference type="Proteomes" id="UP000034837">
    <property type="component" value="Unassembled WGS sequence"/>
</dbReference>
<keyword evidence="1" id="KW-0472">Membrane</keyword>
<accession>A0A0G1A8I2</accession>
<gene>
    <name evidence="2" type="ORF">UV20_C0001G0002</name>
</gene>
<evidence type="ECO:0000313" key="3">
    <source>
        <dbReference type="Proteomes" id="UP000034837"/>
    </source>
</evidence>
<reference evidence="2 3" key="1">
    <citation type="journal article" date="2015" name="Nature">
        <title>rRNA introns, odd ribosomes, and small enigmatic genomes across a large radiation of phyla.</title>
        <authorList>
            <person name="Brown C.T."/>
            <person name="Hug L.A."/>
            <person name="Thomas B.C."/>
            <person name="Sharon I."/>
            <person name="Castelle C.J."/>
            <person name="Singh A."/>
            <person name="Wilkins M.J."/>
            <person name="Williams K.H."/>
            <person name="Banfield J.F."/>
        </authorList>
    </citation>
    <scope>NUCLEOTIDE SEQUENCE [LARGE SCALE GENOMIC DNA]</scope>
</reference>
<proteinExistence type="predicted"/>
<evidence type="ECO:0000313" key="2">
    <source>
        <dbReference type="EMBL" id="KKS57362.1"/>
    </source>
</evidence>
<feature type="transmembrane region" description="Helical" evidence="1">
    <location>
        <begin position="12"/>
        <end position="30"/>
    </location>
</feature>
<protein>
    <recommendedName>
        <fullName evidence="4">DUF4878 domain-containing protein</fullName>
    </recommendedName>
</protein>
<sequence>MTKKHFLKIAGYYLLLVIGLMLILGGYVWYINKQHWVRLGLCRPNFPYVKYSVEELEKLYPQYPNEKVATVQTPEQTYAKFVEALKSGDVEGVKKLFYGVKYTDYEKIFEEKKKNNNLDDLLNTLDSKLILNSKSETLAQYQLGSKDKNNYIIEFIKDIDGIWKIDSL</sequence>
<dbReference type="EMBL" id="LCDO01000001">
    <property type="protein sequence ID" value="KKS57362.1"/>
    <property type="molecule type" value="Genomic_DNA"/>
</dbReference>
<evidence type="ECO:0008006" key="4">
    <source>
        <dbReference type="Google" id="ProtNLM"/>
    </source>
</evidence>
<evidence type="ECO:0000256" key="1">
    <source>
        <dbReference type="SAM" id="Phobius"/>
    </source>
</evidence>
<keyword evidence="1" id="KW-1133">Transmembrane helix</keyword>
<dbReference type="AlphaFoldDB" id="A0A0G1A8I2"/>
<comment type="caution">
    <text evidence="2">The sequence shown here is derived from an EMBL/GenBank/DDBJ whole genome shotgun (WGS) entry which is preliminary data.</text>
</comment>
<keyword evidence="1" id="KW-0812">Transmembrane</keyword>